<keyword evidence="2" id="KW-1133">Transmembrane helix</keyword>
<dbReference type="Proteomes" id="UP000095463">
    <property type="component" value="Unassembled WGS sequence"/>
</dbReference>
<name>A0A1E5XRR0_9HYPH</name>
<gene>
    <name evidence="4" type="ORF">VW23_016965</name>
</gene>
<feature type="transmembrane region" description="Helical" evidence="2">
    <location>
        <begin position="122"/>
        <end position="140"/>
    </location>
</feature>
<keyword evidence="2" id="KW-0812">Transmembrane</keyword>
<feature type="transmembrane region" description="Helical" evidence="2">
    <location>
        <begin position="205"/>
        <end position="225"/>
    </location>
</feature>
<feature type="transmembrane region" description="Helical" evidence="2">
    <location>
        <begin position="68"/>
        <end position="89"/>
    </location>
</feature>
<feature type="transmembrane region" description="Helical" evidence="2">
    <location>
        <begin position="176"/>
        <end position="199"/>
    </location>
</feature>
<organism evidence="4 5">
    <name type="scientific">Devosia insulae DS-56</name>
    <dbReference type="NCBI Taxonomy" id="1116389"/>
    <lineage>
        <taxon>Bacteria</taxon>
        <taxon>Pseudomonadati</taxon>
        <taxon>Pseudomonadota</taxon>
        <taxon>Alphaproteobacteria</taxon>
        <taxon>Hyphomicrobiales</taxon>
        <taxon>Devosiaceae</taxon>
        <taxon>Devosia</taxon>
    </lineage>
</organism>
<dbReference type="Pfam" id="PF00892">
    <property type="entry name" value="EamA"/>
    <property type="match status" value="2"/>
</dbReference>
<dbReference type="PANTHER" id="PTHR22911:SF135">
    <property type="entry name" value="BLR4310 PROTEIN"/>
    <property type="match status" value="1"/>
</dbReference>
<comment type="caution">
    <text evidence="4">The sequence shown here is derived from an EMBL/GenBank/DDBJ whole genome shotgun (WGS) entry which is preliminary data.</text>
</comment>
<dbReference type="EMBL" id="LAJE02000162">
    <property type="protein sequence ID" value="OEO31291.1"/>
    <property type="molecule type" value="Genomic_DNA"/>
</dbReference>
<feature type="transmembrane region" description="Helical" evidence="2">
    <location>
        <begin position="237"/>
        <end position="253"/>
    </location>
</feature>
<dbReference type="RefSeq" id="WP_069909513.1">
    <property type="nucleotide sequence ID" value="NZ_LAJE02000162.1"/>
</dbReference>
<dbReference type="Gene3D" id="1.10.3730.20">
    <property type="match status" value="1"/>
</dbReference>
<keyword evidence="2" id="KW-0472">Membrane</keyword>
<dbReference type="PANTHER" id="PTHR22911">
    <property type="entry name" value="ACYL-MALONYL CONDENSING ENZYME-RELATED"/>
    <property type="match status" value="1"/>
</dbReference>
<sequence length="327" mass="35423">MPSGVVFALFAYLLYSCCDAIIKGFGTSLSVFEIAFWTALFSFIPAIFTKPKGEHWRHLHRMRHPYLVHLRSIAGVIGNLCIIYAFTHIPLAEAYSIAFLAPIIVVALSRSFLGETVTWQRWLFLGASFCGVLLVVRPGFRELQLGHLMAVGAAVMGGIATTTLRKVAPVEKRVSLLGLPLGYVVVINSVLMVVAGFHWPTLEEFAFLILIGALGGTGNILFITATRTAPISMIAPAQYSQIAWAIVFGAVFYAEYPDSVAYCGLVVVAICGILNVMSDETRIRIFSRLSVFGPASAVSEVSPPLGDDAKLPRRAEADDEAQVAPGK</sequence>
<evidence type="ECO:0000256" key="2">
    <source>
        <dbReference type="SAM" id="Phobius"/>
    </source>
</evidence>
<dbReference type="GO" id="GO:0016020">
    <property type="term" value="C:membrane"/>
    <property type="evidence" value="ECO:0007669"/>
    <property type="project" value="InterPro"/>
</dbReference>
<dbReference type="AlphaFoldDB" id="A0A1E5XRR0"/>
<dbReference type="InterPro" id="IPR037185">
    <property type="entry name" value="EmrE-like"/>
</dbReference>
<feature type="domain" description="EamA" evidence="3">
    <location>
        <begin position="3"/>
        <end position="136"/>
    </location>
</feature>
<proteinExistence type="predicted"/>
<feature type="transmembrane region" description="Helical" evidence="2">
    <location>
        <begin position="30"/>
        <end position="48"/>
    </location>
</feature>
<reference evidence="4 5" key="1">
    <citation type="journal article" date="2015" name="Genome Announc.">
        <title>Genome Assemblies of Three Soil-Associated Devosia species: D. insulae, D. limi, and D. soli.</title>
        <authorList>
            <person name="Hassan Y.I."/>
            <person name="Lepp D."/>
            <person name="Zhou T."/>
        </authorList>
    </citation>
    <scope>NUCLEOTIDE SEQUENCE [LARGE SCALE GENOMIC DNA]</scope>
    <source>
        <strain evidence="4 5">DS-56</strain>
    </source>
</reference>
<evidence type="ECO:0000259" key="3">
    <source>
        <dbReference type="Pfam" id="PF00892"/>
    </source>
</evidence>
<dbReference type="InterPro" id="IPR000620">
    <property type="entry name" value="EamA_dom"/>
</dbReference>
<dbReference type="OrthoDB" id="7818056at2"/>
<feature type="transmembrane region" description="Helical" evidence="2">
    <location>
        <begin position="146"/>
        <end position="164"/>
    </location>
</feature>
<accession>A0A1E5XRR0</accession>
<protein>
    <recommendedName>
        <fullName evidence="3">EamA domain-containing protein</fullName>
    </recommendedName>
</protein>
<evidence type="ECO:0000256" key="1">
    <source>
        <dbReference type="SAM" id="MobiDB-lite"/>
    </source>
</evidence>
<feature type="region of interest" description="Disordered" evidence="1">
    <location>
        <begin position="297"/>
        <end position="327"/>
    </location>
</feature>
<keyword evidence="5" id="KW-1185">Reference proteome</keyword>
<evidence type="ECO:0000313" key="4">
    <source>
        <dbReference type="EMBL" id="OEO31291.1"/>
    </source>
</evidence>
<feature type="domain" description="EamA" evidence="3">
    <location>
        <begin position="145"/>
        <end position="270"/>
    </location>
</feature>
<feature type="transmembrane region" description="Helical" evidence="2">
    <location>
        <begin position="95"/>
        <end position="113"/>
    </location>
</feature>
<feature type="compositionally biased region" description="Basic and acidic residues" evidence="1">
    <location>
        <begin position="307"/>
        <end position="316"/>
    </location>
</feature>
<dbReference type="SUPFAM" id="SSF103481">
    <property type="entry name" value="Multidrug resistance efflux transporter EmrE"/>
    <property type="match status" value="2"/>
</dbReference>
<evidence type="ECO:0000313" key="5">
    <source>
        <dbReference type="Proteomes" id="UP000095463"/>
    </source>
</evidence>
<feature type="transmembrane region" description="Helical" evidence="2">
    <location>
        <begin position="259"/>
        <end position="278"/>
    </location>
</feature>